<sequence>MGFDDEPSKPVTGNLATHLQTNHYGQPAPAPADGGKTREPSDASAKIMEKYLLAGALNPAVRKSQKGFLRIFCAWLLEEGLAFTTGESMGLKRVFQYIDCKYGLPSNTTVRNTLAEMFATMLDQIKSALRDVKSKIAVSKDTWTTRSMMFTFAGTIANWITEDWEIVEVVL</sequence>
<accession>A0AAD2JUE0</accession>
<evidence type="ECO:0000313" key="2">
    <source>
        <dbReference type="EMBL" id="CAK5262316.1"/>
    </source>
</evidence>
<comment type="caution">
    <text evidence="2">The sequence shown here is derived from an EMBL/GenBank/DDBJ whole genome shotgun (WGS) entry which is preliminary data.</text>
</comment>
<gene>
    <name evidence="2" type="ORF">MYCIT1_LOCUS918</name>
    <name evidence="3" type="ORF">MYCIT1_LOCUS920</name>
</gene>
<evidence type="ECO:0000256" key="1">
    <source>
        <dbReference type="SAM" id="MobiDB-lite"/>
    </source>
</evidence>
<reference evidence="2" key="1">
    <citation type="submission" date="2023-11" db="EMBL/GenBank/DDBJ databases">
        <authorList>
            <person name="De Vega J J."/>
            <person name="De Vega J J."/>
        </authorList>
    </citation>
    <scope>NUCLEOTIDE SEQUENCE</scope>
</reference>
<feature type="region of interest" description="Disordered" evidence="1">
    <location>
        <begin position="1"/>
        <end position="41"/>
    </location>
</feature>
<evidence type="ECO:0000313" key="4">
    <source>
        <dbReference type="Proteomes" id="UP001295794"/>
    </source>
</evidence>
<feature type="compositionally biased region" description="Polar residues" evidence="1">
    <location>
        <begin position="14"/>
        <end position="24"/>
    </location>
</feature>
<name>A0AAD2JUE0_9AGAR</name>
<dbReference type="EMBL" id="CAVNYO010000013">
    <property type="protein sequence ID" value="CAK5262317.1"/>
    <property type="molecule type" value="Genomic_DNA"/>
</dbReference>
<organism evidence="2 4">
    <name type="scientific">Mycena citricolor</name>
    <dbReference type="NCBI Taxonomy" id="2018698"/>
    <lineage>
        <taxon>Eukaryota</taxon>
        <taxon>Fungi</taxon>
        <taxon>Dikarya</taxon>
        <taxon>Basidiomycota</taxon>
        <taxon>Agaricomycotina</taxon>
        <taxon>Agaricomycetes</taxon>
        <taxon>Agaricomycetidae</taxon>
        <taxon>Agaricales</taxon>
        <taxon>Marasmiineae</taxon>
        <taxon>Mycenaceae</taxon>
        <taxon>Mycena</taxon>
    </lineage>
</organism>
<keyword evidence="4" id="KW-1185">Reference proteome</keyword>
<dbReference type="EMBL" id="CAVNYO010000013">
    <property type="protein sequence ID" value="CAK5262316.1"/>
    <property type="molecule type" value="Genomic_DNA"/>
</dbReference>
<dbReference type="AlphaFoldDB" id="A0AAD2JUE0"/>
<proteinExistence type="predicted"/>
<dbReference type="Proteomes" id="UP001295794">
    <property type="component" value="Unassembled WGS sequence"/>
</dbReference>
<dbReference type="PANTHER" id="PTHR47501">
    <property type="entry name" value="TRANSPOSASE-RELATED"/>
    <property type="match status" value="1"/>
</dbReference>
<protein>
    <submittedName>
        <fullName evidence="2">Uncharacterized protein</fullName>
    </submittedName>
</protein>
<evidence type="ECO:0000313" key="3">
    <source>
        <dbReference type="EMBL" id="CAK5262317.1"/>
    </source>
</evidence>